<organism evidence="4 5">
    <name type="scientific">Candidatus Gallacutalibacter pullicola</name>
    <dbReference type="NCBI Taxonomy" id="2840830"/>
    <lineage>
        <taxon>Bacteria</taxon>
        <taxon>Bacillati</taxon>
        <taxon>Bacillota</taxon>
        <taxon>Clostridia</taxon>
        <taxon>Eubacteriales</taxon>
        <taxon>Candidatus Gallacutalibacter</taxon>
    </lineage>
</organism>
<feature type="binding site" evidence="1">
    <location>
        <begin position="62"/>
        <end position="64"/>
    </location>
    <ligand>
        <name>FAD</name>
        <dbReference type="ChEBI" id="CHEBI:57692"/>
    </ligand>
</feature>
<dbReference type="PANTHER" id="PTHR43513:SF3">
    <property type="entry name" value="DIHYDROOROTATE DEHYDROGENASE B (NAD(+)), ELECTRON TRANSFER SUBUNIT-RELATED"/>
    <property type="match status" value="1"/>
</dbReference>
<dbReference type="SUPFAM" id="SSF52343">
    <property type="entry name" value="Ferredoxin reductase-like, C-terminal NADP-linked domain"/>
    <property type="match status" value="1"/>
</dbReference>
<proteinExistence type="predicted"/>
<dbReference type="EMBL" id="DVHF01000087">
    <property type="protein sequence ID" value="HIR57572.1"/>
    <property type="molecule type" value="Genomic_DNA"/>
</dbReference>
<comment type="caution">
    <text evidence="4">The sequence shown here is derived from an EMBL/GenBank/DDBJ whole genome shotgun (WGS) entry which is preliminary data.</text>
</comment>
<dbReference type="GO" id="GO:0050660">
    <property type="term" value="F:flavin adenine dinucleotide binding"/>
    <property type="evidence" value="ECO:0007669"/>
    <property type="project" value="InterPro"/>
</dbReference>
<evidence type="ECO:0000313" key="4">
    <source>
        <dbReference type="EMBL" id="HIR57572.1"/>
    </source>
</evidence>
<feature type="binding site" evidence="2">
    <location>
        <position position="222"/>
    </location>
    <ligand>
        <name>[2Fe-2S] cluster</name>
        <dbReference type="ChEBI" id="CHEBI:190135"/>
    </ligand>
</feature>
<dbReference type="InterPro" id="IPR017927">
    <property type="entry name" value="FAD-bd_FR_type"/>
</dbReference>
<reference evidence="4" key="1">
    <citation type="submission" date="2020-10" db="EMBL/GenBank/DDBJ databases">
        <authorList>
            <person name="Gilroy R."/>
        </authorList>
    </citation>
    <scope>NUCLEOTIDE SEQUENCE</scope>
    <source>
        <strain evidence="4">ChiSjej1B19-7085</strain>
    </source>
</reference>
<dbReference type="InterPro" id="IPR017938">
    <property type="entry name" value="Riboflavin_synthase-like_b-brl"/>
</dbReference>
<dbReference type="PIRSF" id="PIRSF006816">
    <property type="entry name" value="Cyc3_hyd_g"/>
    <property type="match status" value="1"/>
</dbReference>
<reference evidence="4" key="2">
    <citation type="journal article" date="2021" name="PeerJ">
        <title>Extensive microbial diversity within the chicken gut microbiome revealed by metagenomics and culture.</title>
        <authorList>
            <person name="Gilroy R."/>
            <person name="Ravi A."/>
            <person name="Getino M."/>
            <person name="Pursley I."/>
            <person name="Horton D.L."/>
            <person name="Alikhan N.F."/>
            <person name="Baker D."/>
            <person name="Gharbi K."/>
            <person name="Hall N."/>
            <person name="Watson M."/>
            <person name="Adriaenssens E.M."/>
            <person name="Foster-Nyarko E."/>
            <person name="Jarju S."/>
            <person name="Secka A."/>
            <person name="Antonio M."/>
            <person name="Oren A."/>
            <person name="Chaudhuri R.R."/>
            <person name="La Ragione R."/>
            <person name="Hildebrand F."/>
            <person name="Pallen M.J."/>
        </authorList>
    </citation>
    <scope>NUCLEOTIDE SEQUENCE</scope>
    <source>
        <strain evidence="4">ChiSjej1B19-7085</strain>
    </source>
</reference>
<dbReference type="NCBIfam" id="NF004862">
    <property type="entry name" value="PRK06222.1"/>
    <property type="match status" value="1"/>
</dbReference>
<dbReference type="GO" id="GO:0046872">
    <property type="term" value="F:metal ion binding"/>
    <property type="evidence" value="ECO:0007669"/>
    <property type="project" value="UniProtKB-KW"/>
</dbReference>
<name>A0A9D1DRI6_9FIRM</name>
<dbReference type="GO" id="GO:0016491">
    <property type="term" value="F:oxidoreductase activity"/>
    <property type="evidence" value="ECO:0007669"/>
    <property type="project" value="InterPro"/>
</dbReference>
<dbReference type="Proteomes" id="UP000886785">
    <property type="component" value="Unassembled WGS sequence"/>
</dbReference>
<keyword evidence="2" id="KW-0411">Iron-sulfur</keyword>
<dbReference type="Gene3D" id="2.40.30.10">
    <property type="entry name" value="Translation factors"/>
    <property type="match status" value="1"/>
</dbReference>
<comment type="cofactor">
    <cofactor evidence="1">
        <name>FAD</name>
        <dbReference type="ChEBI" id="CHEBI:57692"/>
    </cofactor>
    <text evidence="1">Binds 1 FAD per subunit.</text>
</comment>
<dbReference type="SUPFAM" id="SSF63380">
    <property type="entry name" value="Riboflavin synthase domain-like"/>
    <property type="match status" value="1"/>
</dbReference>
<feature type="domain" description="FAD-binding FR-type" evidence="3">
    <location>
        <begin position="1"/>
        <end position="95"/>
    </location>
</feature>
<dbReference type="GO" id="GO:0051537">
    <property type="term" value="F:2 iron, 2 sulfur cluster binding"/>
    <property type="evidence" value="ECO:0007669"/>
    <property type="project" value="UniProtKB-KW"/>
</dbReference>
<feature type="binding site" evidence="2">
    <location>
        <position position="225"/>
    </location>
    <ligand>
        <name>[2Fe-2S] cluster</name>
        <dbReference type="ChEBI" id="CHEBI:190135"/>
    </ligand>
</feature>
<evidence type="ECO:0000256" key="2">
    <source>
        <dbReference type="PIRSR" id="PIRSR006816-2"/>
    </source>
</evidence>
<evidence type="ECO:0000313" key="5">
    <source>
        <dbReference type="Proteomes" id="UP000886785"/>
    </source>
</evidence>
<dbReference type="Gene3D" id="3.40.50.80">
    <property type="entry name" value="Nucleotide-binding domain of ferredoxin-NADP reductase (FNR) module"/>
    <property type="match status" value="1"/>
</dbReference>
<dbReference type="InterPro" id="IPR039261">
    <property type="entry name" value="FNR_nucleotide-bd"/>
</dbReference>
<dbReference type="InterPro" id="IPR050353">
    <property type="entry name" value="PyrK_electron_transfer"/>
</dbReference>
<dbReference type="PROSITE" id="PS51384">
    <property type="entry name" value="FAD_FR"/>
    <property type="match status" value="1"/>
</dbReference>
<dbReference type="Pfam" id="PF10418">
    <property type="entry name" value="DHODB_Fe-S_bind"/>
    <property type="match status" value="1"/>
</dbReference>
<dbReference type="GO" id="GO:0006221">
    <property type="term" value="P:pyrimidine nucleotide biosynthetic process"/>
    <property type="evidence" value="ECO:0007669"/>
    <property type="project" value="InterPro"/>
</dbReference>
<keyword evidence="1" id="KW-0274">FAD</keyword>
<sequence>MFPILEKRRLNDAMTLMVVEAPFIAKKAKAGQFIILRVNETGERIPLTIADYDREKGTVTIIFQKVGKTTLLLDTLNVGDAILDFIGPLGKASELEGYKRVAVIGGGAGCAIAYPQAKALHALGAKVDMIAGFRNKDIVILEDEMRAASDNLIIMTDDGSNGNKGFVTDALKKQIEAGADYDLVVAIGPLIMMKVVCDLTKQYNIKTIISMNPIMIDGTGMCGGCRLTVGGKTKFACVDGPDFDGHEVDFDEAMLRLRTYRDQEAEETREFNCRLMEGAKNA</sequence>
<keyword evidence="2" id="KW-0479">Metal-binding</keyword>
<dbReference type="PANTHER" id="PTHR43513">
    <property type="entry name" value="DIHYDROOROTATE DEHYDROGENASE B (NAD(+)), ELECTRON TRANSFER SUBUNIT"/>
    <property type="match status" value="1"/>
</dbReference>
<protein>
    <submittedName>
        <fullName evidence="4">Sulfide/dihydroorotate dehydrogenase-like FAD/NAD-binding protein</fullName>
    </submittedName>
</protein>
<dbReference type="AlphaFoldDB" id="A0A9D1DRI6"/>
<keyword evidence="2" id="KW-0408">Iron</keyword>
<comment type="cofactor">
    <cofactor evidence="2">
        <name>[2Fe-2S] cluster</name>
        <dbReference type="ChEBI" id="CHEBI:190135"/>
    </cofactor>
    <text evidence="2">Binds 1 [2Fe-2S] cluster per subunit.</text>
</comment>
<keyword evidence="2" id="KW-0001">2Fe-2S</keyword>
<keyword evidence="1" id="KW-0285">Flavoprotein</keyword>
<dbReference type="CDD" id="cd06219">
    <property type="entry name" value="DHOD_e_trans_like1"/>
    <property type="match status" value="1"/>
</dbReference>
<feature type="binding site" evidence="2">
    <location>
        <position position="237"/>
    </location>
    <ligand>
        <name>[2Fe-2S] cluster</name>
        <dbReference type="ChEBI" id="CHEBI:190135"/>
    </ligand>
</feature>
<evidence type="ECO:0000259" key="3">
    <source>
        <dbReference type="PROSITE" id="PS51384"/>
    </source>
</evidence>
<gene>
    <name evidence="4" type="ORF">IAA54_07865</name>
</gene>
<accession>A0A9D1DRI6</accession>
<dbReference type="InterPro" id="IPR019480">
    <property type="entry name" value="Dihydroorotate_DH_Fe-S-bd"/>
</dbReference>
<evidence type="ECO:0000256" key="1">
    <source>
        <dbReference type="PIRSR" id="PIRSR006816-1"/>
    </source>
</evidence>
<dbReference type="InterPro" id="IPR012165">
    <property type="entry name" value="Cyt_c3_hydrogenase_gsu"/>
</dbReference>